<evidence type="ECO:0000313" key="6">
    <source>
        <dbReference type="Proteomes" id="UP000694930"/>
    </source>
</evidence>
<keyword evidence="1" id="KW-0479">Metal-binding</keyword>
<dbReference type="InterPro" id="IPR006564">
    <property type="entry name" value="Znf_PMZ"/>
</dbReference>
<gene>
    <name evidence="7" type="primary">LOC107001600</name>
</gene>
<dbReference type="PANTHER" id="PTHR31973">
    <property type="entry name" value="POLYPROTEIN, PUTATIVE-RELATED"/>
    <property type="match status" value="1"/>
</dbReference>
<dbReference type="Pfam" id="PF03108">
    <property type="entry name" value="DBD_Tnp_Mut"/>
    <property type="match status" value="1"/>
</dbReference>
<evidence type="ECO:0000313" key="7">
    <source>
        <dbReference type="RefSeq" id="XP_015055065.1"/>
    </source>
</evidence>
<dbReference type="RefSeq" id="XP_015055065.1">
    <property type="nucleotide sequence ID" value="XM_015199579.1"/>
</dbReference>
<keyword evidence="3" id="KW-0862">Zinc</keyword>
<dbReference type="InterPro" id="IPR007527">
    <property type="entry name" value="Znf_SWIM"/>
</dbReference>
<dbReference type="InterPro" id="IPR018289">
    <property type="entry name" value="MULE_transposase_dom"/>
</dbReference>
<feature type="domain" description="SWIM-type" evidence="5">
    <location>
        <begin position="597"/>
        <end position="629"/>
    </location>
</feature>
<dbReference type="SMART" id="SM00575">
    <property type="entry name" value="ZnF_PMZ"/>
    <property type="match status" value="1"/>
</dbReference>
<evidence type="ECO:0000256" key="4">
    <source>
        <dbReference type="PROSITE-ProRule" id="PRU00325"/>
    </source>
</evidence>
<dbReference type="PROSITE" id="PS50966">
    <property type="entry name" value="ZF_SWIM"/>
    <property type="match status" value="1"/>
</dbReference>
<dbReference type="Pfam" id="PF10551">
    <property type="entry name" value="MULE"/>
    <property type="match status" value="1"/>
</dbReference>
<evidence type="ECO:0000259" key="5">
    <source>
        <dbReference type="PROSITE" id="PS50966"/>
    </source>
</evidence>
<dbReference type="InterPro" id="IPR004332">
    <property type="entry name" value="Transposase_MuDR"/>
</dbReference>
<keyword evidence="6" id="KW-1185">Reference proteome</keyword>
<evidence type="ECO:0000256" key="1">
    <source>
        <dbReference type="ARBA" id="ARBA00022723"/>
    </source>
</evidence>
<dbReference type="GeneID" id="107001600"/>
<reference evidence="6" key="1">
    <citation type="journal article" date="2014" name="Nat. Genet.">
        <title>The genome of the stress-tolerant wild tomato species Solanum pennellii.</title>
        <authorList>
            <person name="Bolger A."/>
            <person name="Scossa F."/>
            <person name="Bolger M.E."/>
            <person name="Lanz C."/>
            <person name="Maumus F."/>
            <person name="Tohge T."/>
            <person name="Quesneville H."/>
            <person name="Alseekh S."/>
            <person name="Sorensen I."/>
            <person name="Lichtenstein G."/>
            <person name="Fich E.A."/>
            <person name="Conte M."/>
            <person name="Keller H."/>
            <person name="Schneeberger K."/>
            <person name="Schwacke R."/>
            <person name="Ofner I."/>
            <person name="Vrebalov J."/>
            <person name="Xu Y."/>
            <person name="Osorio S."/>
            <person name="Aflitos S.A."/>
            <person name="Schijlen E."/>
            <person name="Jimenez-Gomez J.M."/>
            <person name="Ryngajllo M."/>
            <person name="Kimura S."/>
            <person name="Kumar R."/>
            <person name="Koenig D."/>
            <person name="Headland L.R."/>
            <person name="Maloof J.N."/>
            <person name="Sinha N."/>
            <person name="van Ham R.C."/>
            <person name="Lankhorst R.K."/>
            <person name="Mao L."/>
            <person name="Vogel A."/>
            <person name="Arsova B."/>
            <person name="Panstruga R."/>
            <person name="Fei Z."/>
            <person name="Rose J.K."/>
            <person name="Zamir D."/>
            <person name="Carrari F."/>
            <person name="Giovannoni J.J."/>
            <person name="Weigel D."/>
            <person name="Usadel B."/>
            <person name="Fernie A.R."/>
        </authorList>
    </citation>
    <scope>NUCLEOTIDE SEQUENCE [LARGE SCALE GENOMIC DNA]</scope>
    <source>
        <strain evidence="6">cv. LA0716</strain>
    </source>
</reference>
<proteinExistence type="predicted"/>
<dbReference type="Proteomes" id="UP000694930">
    <property type="component" value="Chromosome 10"/>
</dbReference>
<dbReference type="Pfam" id="PF04434">
    <property type="entry name" value="SWIM"/>
    <property type="match status" value="1"/>
</dbReference>
<organism evidence="6 7">
    <name type="scientific">Solanum pennellii</name>
    <name type="common">Tomato</name>
    <name type="synonym">Lycopersicon pennellii</name>
    <dbReference type="NCBI Taxonomy" id="28526"/>
    <lineage>
        <taxon>Eukaryota</taxon>
        <taxon>Viridiplantae</taxon>
        <taxon>Streptophyta</taxon>
        <taxon>Embryophyta</taxon>
        <taxon>Tracheophyta</taxon>
        <taxon>Spermatophyta</taxon>
        <taxon>Magnoliopsida</taxon>
        <taxon>eudicotyledons</taxon>
        <taxon>Gunneridae</taxon>
        <taxon>Pentapetalae</taxon>
        <taxon>asterids</taxon>
        <taxon>lamiids</taxon>
        <taxon>Solanales</taxon>
        <taxon>Solanaceae</taxon>
        <taxon>Solanoideae</taxon>
        <taxon>Solaneae</taxon>
        <taxon>Solanum</taxon>
        <taxon>Solanum subgen. Lycopersicon</taxon>
    </lineage>
</organism>
<name>A0ABM1FCS6_SOLPN</name>
<dbReference type="PANTHER" id="PTHR31973:SF113">
    <property type="entry name" value="PROTEIN FAR1-RELATED SEQUENCE 5-LIKE"/>
    <property type="match status" value="1"/>
</dbReference>
<evidence type="ECO:0000256" key="3">
    <source>
        <dbReference type="ARBA" id="ARBA00022833"/>
    </source>
</evidence>
<protein>
    <submittedName>
        <fullName evidence="7">Uncharacterized protein LOC107001600</fullName>
    </submittedName>
</protein>
<evidence type="ECO:0000256" key="2">
    <source>
        <dbReference type="ARBA" id="ARBA00022771"/>
    </source>
</evidence>
<accession>A0ABM1FCS6</accession>
<reference evidence="7" key="2">
    <citation type="submission" date="2025-08" db="UniProtKB">
        <authorList>
            <consortium name="RefSeq"/>
        </authorList>
    </citation>
    <scope>IDENTIFICATION</scope>
</reference>
<sequence>MGSISLLVMHSGRWNNENCYVDYSTEAIVLKEYATFRELMDLVSKQICVDLSFNIVKLKYKIEGSTAPLEIHNDMGVRVYVSLKKDNKELSKYPICVSVFVNDCQLADRNMFEDGFEMCGPGGIDIVDTESLVLSVPNNSDNVNCDIITNVKHKVVLEDQVYKDKGTLKAVMTQYAIDHRFQWKTDRSSQTCYTLVCVSDNCGWVLKSSSINKSGMFRIRKFVDDHTCPLKDKVYEQRQATSSLIGGMIQPKLVDHKRKLTPKDIQQDVSLALGVNVSYSVAWNAKEKALVSLRGTPSGSYGKLSSYLYVLDATYPGSHIRMKKTDENQFLYLFISLFPFIKGFEFCKPIVVVDGSHLRGTYNGVFVSASTVDGAGNILPLAYGIIDSENDASWTWFFEQFREAHGVKYNMCVVSDRNESIIKAVSRVFDGVPHYACIWHLWKNVKTLFKKSHNKLSEVFYGMAKAYKQSEFDELMEKVEQVDVRVKNYLESAGYEKWSRVYATVDRGMVMTSNIAECINACLFEARELPVYDFLEEVRQMFARWNLKNHTSASHTFTTLCGRPQEMLVANEEASLRMKVVPSNNYVFSVHHEGRTYIVCLENKTCTCKRFQIDEIPCSHAWAVLKKKHFDVGPYCSDVYKPSNLLNTYSISIRPLPDQNEWNVPGYIKDQIVQPPNHKKLPGRPSKKYRDKTYSELYGKKRKNSCSTCGFKGHNRRSCRNGPRIV</sequence>
<keyword evidence="2 4" id="KW-0863">Zinc-finger</keyword>